<dbReference type="InterPro" id="IPR002201">
    <property type="entry name" value="Glyco_trans_9"/>
</dbReference>
<dbReference type="RefSeq" id="WP_268611779.1">
    <property type="nucleotide sequence ID" value="NZ_CP113797.1"/>
</dbReference>
<dbReference type="AlphaFoldDB" id="A0A9E8ZIC1"/>
<gene>
    <name evidence="3" type="ORF">OXH18_07070</name>
</gene>
<protein>
    <submittedName>
        <fullName evidence="3">Glycosyltransferase family 9 protein</fullName>
    </submittedName>
</protein>
<dbReference type="GO" id="GO:0005829">
    <property type="term" value="C:cytosol"/>
    <property type="evidence" value="ECO:0007669"/>
    <property type="project" value="TreeGrafter"/>
</dbReference>
<reference evidence="3" key="1">
    <citation type="submission" date="2022-12" db="EMBL/GenBank/DDBJ databases">
        <title>Polyphasic identification of a Novel Hot-Spring Cyanobacterium Ocullathermofonsia sinensis gen nov. sp. nov. and Genomic Insights on its Adaptations to the Thermal Habitat.</title>
        <authorList>
            <person name="Daroch M."/>
            <person name="Tang J."/>
            <person name="Jiang Y."/>
        </authorList>
    </citation>
    <scope>NUCLEOTIDE SEQUENCE</scope>
    <source>
        <strain evidence="3">PKUAC-SCTA174</strain>
    </source>
</reference>
<evidence type="ECO:0000313" key="4">
    <source>
        <dbReference type="Proteomes" id="UP001163152"/>
    </source>
</evidence>
<dbReference type="PANTHER" id="PTHR30160:SF1">
    <property type="entry name" value="LIPOPOLYSACCHARIDE 1,2-N-ACETYLGLUCOSAMINETRANSFERASE-RELATED"/>
    <property type="match status" value="1"/>
</dbReference>
<dbReference type="Gene3D" id="3.40.50.2000">
    <property type="entry name" value="Glycogen Phosphorylase B"/>
    <property type="match status" value="2"/>
</dbReference>
<dbReference type="KEGG" id="tsin:OXH18_07070"/>
<keyword evidence="4" id="KW-1185">Reference proteome</keyword>
<keyword evidence="1" id="KW-0328">Glycosyltransferase</keyword>
<evidence type="ECO:0000256" key="2">
    <source>
        <dbReference type="ARBA" id="ARBA00022679"/>
    </source>
</evidence>
<evidence type="ECO:0000313" key="3">
    <source>
        <dbReference type="EMBL" id="WAL61740.1"/>
    </source>
</evidence>
<dbReference type="GO" id="GO:0008713">
    <property type="term" value="F:ADP-heptose-lipopolysaccharide heptosyltransferase activity"/>
    <property type="evidence" value="ECO:0007669"/>
    <property type="project" value="TreeGrafter"/>
</dbReference>
<proteinExistence type="predicted"/>
<name>A0A9E8ZIC1_9CYAN</name>
<dbReference type="SUPFAM" id="SSF53756">
    <property type="entry name" value="UDP-Glycosyltransferase/glycogen phosphorylase"/>
    <property type="match status" value="1"/>
</dbReference>
<accession>A0A9E8ZIC1</accession>
<dbReference type="Pfam" id="PF01075">
    <property type="entry name" value="Glyco_transf_9"/>
    <property type="match status" value="1"/>
</dbReference>
<dbReference type="GO" id="GO:0009244">
    <property type="term" value="P:lipopolysaccharide core region biosynthetic process"/>
    <property type="evidence" value="ECO:0007669"/>
    <property type="project" value="TreeGrafter"/>
</dbReference>
<keyword evidence="2" id="KW-0808">Transferase</keyword>
<dbReference type="Proteomes" id="UP001163152">
    <property type="component" value="Chromosome"/>
</dbReference>
<dbReference type="EMBL" id="CP113797">
    <property type="protein sequence ID" value="WAL61740.1"/>
    <property type="molecule type" value="Genomic_DNA"/>
</dbReference>
<dbReference type="InterPro" id="IPR051199">
    <property type="entry name" value="LPS_LOS_Heptosyltrfase"/>
</dbReference>
<dbReference type="CDD" id="cd03789">
    <property type="entry name" value="GT9_LPS_heptosyltransferase"/>
    <property type="match status" value="1"/>
</dbReference>
<organism evidence="3 4">
    <name type="scientific">Thermocoleostomius sinensis A174</name>
    <dbReference type="NCBI Taxonomy" id="2016057"/>
    <lineage>
        <taxon>Bacteria</taxon>
        <taxon>Bacillati</taxon>
        <taxon>Cyanobacteriota</taxon>
        <taxon>Cyanophyceae</taxon>
        <taxon>Oculatellales</taxon>
        <taxon>Oculatellaceae</taxon>
        <taxon>Thermocoleostomius</taxon>
    </lineage>
</organism>
<sequence>MVSWDSAKNILCIRLDTIGDVIMTVPALRMLKRAMPDRRLTLMTSAAGARVTPLIPDVDDVIVYDAPWLKATEPRSNSTPEFTMIEKLRQFQFDAAVIFTVYSQNPLPAAFLAYLADIPLRLAHCHENPYQLLTHWIKDPEPEQMIRHEVRRQLDLVASIGCVAETETEQGDRPFLQISETAQHRVRTLLIQVGIKLSQPWIVIHPGATAPSRRYPPENFAIVACALVQAGIQIVFTGTQPEAELVQAIQDNMQVPSHSLVDRLSLAELTALLSLSPLLISNNTGPVHIASAIGTPVVDLYALTNLQHTPWNVSHRVLFHDVPCRLCYKSICPETHHHCLRLVEPNTVVKAALDLLNETCSISPQMSGLAIPANTETQQNSIAELHSSISPSFRLPIPIP</sequence>
<evidence type="ECO:0000256" key="1">
    <source>
        <dbReference type="ARBA" id="ARBA00022676"/>
    </source>
</evidence>
<dbReference type="PANTHER" id="PTHR30160">
    <property type="entry name" value="TETRAACYLDISACCHARIDE 4'-KINASE-RELATED"/>
    <property type="match status" value="1"/>
</dbReference>